<reference evidence="1" key="1">
    <citation type="submission" date="2020-05" db="EMBL/GenBank/DDBJ databases">
        <title>WGS assembly of Panicum virgatum.</title>
        <authorList>
            <person name="Lovell J.T."/>
            <person name="Jenkins J."/>
            <person name="Shu S."/>
            <person name="Juenger T.E."/>
            <person name="Schmutz J."/>
        </authorList>
    </citation>
    <scope>NUCLEOTIDE SEQUENCE</scope>
    <source>
        <strain evidence="1">AP13</strain>
    </source>
</reference>
<protein>
    <submittedName>
        <fullName evidence="1">Uncharacterized protein</fullName>
    </submittedName>
</protein>
<evidence type="ECO:0000313" key="1">
    <source>
        <dbReference type="EMBL" id="KAG2602588.1"/>
    </source>
</evidence>
<dbReference type="Proteomes" id="UP000823388">
    <property type="component" value="Chromosome 5K"/>
</dbReference>
<accession>A0A8T0SZ12</accession>
<name>A0A8T0SZ12_PANVG</name>
<comment type="caution">
    <text evidence="1">The sequence shown here is derived from an EMBL/GenBank/DDBJ whole genome shotgun (WGS) entry which is preliminary data.</text>
</comment>
<evidence type="ECO:0000313" key="2">
    <source>
        <dbReference type="Proteomes" id="UP000823388"/>
    </source>
</evidence>
<gene>
    <name evidence="1" type="ORF">PVAP13_5KG697666</name>
</gene>
<keyword evidence="2" id="KW-1185">Reference proteome</keyword>
<dbReference type="EMBL" id="CM029045">
    <property type="protein sequence ID" value="KAG2602588.1"/>
    <property type="molecule type" value="Genomic_DNA"/>
</dbReference>
<dbReference type="AlphaFoldDB" id="A0A8T0SZ12"/>
<proteinExistence type="predicted"/>
<sequence length="37" mass="4113">MLDTHIQLYLHNIHNSISDPASNCEIWDSGANSDDEG</sequence>
<organism evidence="1 2">
    <name type="scientific">Panicum virgatum</name>
    <name type="common">Blackwell switchgrass</name>
    <dbReference type="NCBI Taxonomy" id="38727"/>
    <lineage>
        <taxon>Eukaryota</taxon>
        <taxon>Viridiplantae</taxon>
        <taxon>Streptophyta</taxon>
        <taxon>Embryophyta</taxon>
        <taxon>Tracheophyta</taxon>
        <taxon>Spermatophyta</taxon>
        <taxon>Magnoliopsida</taxon>
        <taxon>Liliopsida</taxon>
        <taxon>Poales</taxon>
        <taxon>Poaceae</taxon>
        <taxon>PACMAD clade</taxon>
        <taxon>Panicoideae</taxon>
        <taxon>Panicodae</taxon>
        <taxon>Paniceae</taxon>
        <taxon>Panicinae</taxon>
        <taxon>Panicum</taxon>
        <taxon>Panicum sect. Hiantes</taxon>
    </lineage>
</organism>